<evidence type="ECO:0000256" key="7">
    <source>
        <dbReference type="ARBA" id="ARBA00022777"/>
    </source>
</evidence>
<dbReference type="eggNOG" id="COG2893">
    <property type="taxonomic scope" value="Bacteria"/>
</dbReference>
<evidence type="ECO:0000256" key="2">
    <source>
        <dbReference type="ARBA" id="ARBA00022448"/>
    </source>
</evidence>
<dbReference type="Pfam" id="PF03610">
    <property type="entry name" value="EIIA-man"/>
    <property type="match status" value="1"/>
</dbReference>
<dbReference type="GO" id="GO:0016020">
    <property type="term" value="C:membrane"/>
    <property type="evidence" value="ECO:0007669"/>
    <property type="project" value="InterPro"/>
</dbReference>
<evidence type="ECO:0000313" key="10">
    <source>
        <dbReference type="Proteomes" id="UP000006851"/>
    </source>
</evidence>
<evidence type="ECO:0000256" key="5">
    <source>
        <dbReference type="ARBA" id="ARBA00022679"/>
    </source>
</evidence>
<evidence type="ECO:0000256" key="1">
    <source>
        <dbReference type="ARBA" id="ARBA00004496"/>
    </source>
</evidence>
<dbReference type="InterPro" id="IPR051471">
    <property type="entry name" value="Bacterial_PTS_sugar_comp"/>
</dbReference>
<dbReference type="Proteomes" id="UP000006851">
    <property type="component" value="Chromosome"/>
</dbReference>
<dbReference type="InterPro" id="IPR036662">
    <property type="entry name" value="PTS_EIIA_man-typ_sf"/>
</dbReference>
<reference evidence="10" key="1">
    <citation type="journal article" date="2013" name="Stand. Genomic Sci.">
        <title>Complete genome sequence of Coriobacterium glomerans type strain (PW2(T)) from the midgut of Pyrrhocoris apterus L. (red soldier bug).</title>
        <authorList>
            <person name="Stackebrandt E."/>
            <person name="Zeytun A."/>
            <person name="Lapidus A."/>
            <person name="Nolan M."/>
            <person name="Lucas S."/>
            <person name="Hammon N."/>
            <person name="Deshpande S."/>
            <person name="Cheng J.F."/>
            <person name="Tapia R."/>
            <person name="Goodwin L.A."/>
            <person name="Pitluck S."/>
            <person name="Liolios K."/>
            <person name="Pagani I."/>
            <person name="Ivanova N."/>
            <person name="Mavromatis K."/>
            <person name="Mikhailova N."/>
            <person name="Huntemann M."/>
            <person name="Pati A."/>
            <person name="Chen A."/>
            <person name="Palaniappan K."/>
            <person name="Chang Y.J."/>
            <person name="Land M."/>
            <person name="Hauser L."/>
            <person name="Rohde M."/>
            <person name="Pukall R."/>
            <person name="Goker M."/>
            <person name="Detter J.C."/>
            <person name="Woyke T."/>
            <person name="Bristow J."/>
            <person name="Eisen J.A."/>
            <person name="Markowitz V."/>
            <person name="Hugenholtz P."/>
            <person name="Kyrpides N.C."/>
            <person name="Klenk H.P."/>
        </authorList>
    </citation>
    <scope>NUCLEOTIDE SEQUENCE</scope>
    <source>
        <strain evidence="10">ATCC 49209 / DSM 20642 / JCM 10262 / PW2</strain>
    </source>
</reference>
<evidence type="ECO:0000256" key="6">
    <source>
        <dbReference type="ARBA" id="ARBA00022683"/>
    </source>
</evidence>
<name>F2N8F3_CORGP</name>
<dbReference type="PANTHER" id="PTHR33799">
    <property type="entry name" value="PTS PERMEASE-RELATED-RELATED"/>
    <property type="match status" value="1"/>
</dbReference>
<dbReference type="KEGG" id="cgo:Corgl_1234"/>
<keyword evidence="2" id="KW-0813">Transport</keyword>
<proteinExistence type="predicted"/>
<dbReference type="Gene3D" id="3.40.50.510">
    <property type="entry name" value="Phosphotransferase system, mannose-type IIA component"/>
    <property type="match status" value="1"/>
</dbReference>
<gene>
    <name evidence="9" type="ordered locus">Corgl_1234</name>
</gene>
<protein>
    <submittedName>
        <fullName evidence="9">PTS system fructose subfamily IIA component</fullName>
    </submittedName>
</protein>
<keyword evidence="6" id="KW-0598">Phosphotransferase system</keyword>
<dbReference type="RefSeq" id="WP_013709079.1">
    <property type="nucleotide sequence ID" value="NC_015389.1"/>
</dbReference>
<feature type="domain" description="PTS EIIA type-4" evidence="8">
    <location>
        <begin position="1"/>
        <end position="129"/>
    </location>
</feature>
<dbReference type="PANTHER" id="PTHR33799:SF1">
    <property type="entry name" value="PTS SYSTEM MANNOSE-SPECIFIC EIIAB COMPONENT-RELATED"/>
    <property type="match status" value="1"/>
</dbReference>
<keyword evidence="4" id="KW-0762">Sugar transport</keyword>
<evidence type="ECO:0000313" key="9">
    <source>
        <dbReference type="EMBL" id="AEB07336.1"/>
    </source>
</evidence>
<keyword evidence="10" id="KW-1185">Reference proteome</keyword>
<dbReference type="AlphaFoldDB" id="F2N8F3"/>
<comment type="subcellular location">
    <subcellularLocation>
        <location evidence="1">Cytoplasm</location>
    </subcellularLocation>
</comment>
<keyword evidence="3" id="KW-0963">Cytoplasm</keyword>
<keyword evidence="5" id="KW-0808">Transferase</keyword>
<sequence>MVHIVVATHGGLAGGILSTLALVTGDVDEISALALLEGDDPSAFELQMRGVIEKLNALPGSEGTLVLVDLLGGTPSTCAARIISDEGSARIRCLTGLNFPMLVEAVFNRERKSLVELEASCAQAARAGIIQLADLVPEHSP</sequence>
<dbReference type="GO" id="GO:0009401">
    <property type="term" value="P:phosphoenolpyruvate-dependent sugar phosphotransferase system"/>
    <property type="evidence" value="ECO:0007669"/>
    <property type="project" value="UniProtKB-KW"/>
</dbReference>
<organism evidence="9 10">
    <name type="scientific">Coriobacterium glomerans (strain ATCC 49209 / DSM 20642 / JCM 10262 / PW2)</name>
    <dbReference type="NCBI Taxonomy" id="700015"/>
    <lineage>
        <taxon>Bacteria</taxon>
        <taxon>Bacillati</taxon>
        <taxon>Actinomycetota</taxon>
        <taxon>Coriobacteriia</taxon>
        <taxon>Coriobacteriales</taxon>
        <taxon>Coriobacteriaceae</taxon>
        <taxon>Coriobacterium</taxon>
    </lineage>
</organism>
<dbReference type="HOGENOM" id="CLU_123235_4_0_11"/>
<dbReference type="SUPFAM" id="SSF53062">
    <property type="entry name" value="PTS system fructose IIA component-like"/>
    <property type="match status" value="1"/>
</dbReference>
<dbReference type="InterPro" id="IPR033887">
    <property type="entry name" value="PTS_IIA_man"/>
</dbReference>
<dbReference type="GO" id="GO:0016301">
    <property type="term" value="F:kinase activity"/>
    <property type="evidence" value="ECO:0007669"/>
    <property type="project" value="UniProtKB-KW"/>
</dbReference>
<dbReference type="GO" id="GO:0005737">
    <property type="term" value="C:cytoplasm"/>
    <property type="evidence" value="ECO:0007669"/>
    <property type="project" value="UniProtKB-SubCell"/>
</dbReference>
<dbReference type="CDD" id="cd00006">
    <property type="entry name" value="PTS_IIA_man"/>
    <property type="match status" value="1"/>
</dbReference>
<accession>F2N8F3</accession>
<evidence type="ECO:0000256" key="3">
    <source>
        <dbReference type="ARBA" id="ARBA00022490"/>
    </source>
</evidence>
<keyword evidence="7" id="KW-0418">Kinase</keyword>
<dbReference type="STRING" id="700015.Corgl_1234"/>
<evidence type="ECO:0000256" key="4">
    <source>
        <dbReference type="ARBA" id="ARBA00022597"/>
    </source>
</evidence>
<dbReference type="InterPro" id="IPR004701">
    <property type="entry name" value="PTS_EIIA_man-typ"/>
</dbReference>
<dbReference type="PROSITE" id="PS51096">
    <property type="entry name" value="PTS_EIIA_TYPE_4"/>
    <property type="match status" value="1"/>
</dbReference>
<evidence type="ECO:0000259" key="8">
    <source>
        <dbReference type="PROSITE" id="PS51096"/>
    </source>
</evidence>
<dbReference type="EMBL" id="CP002628">
    <property type="protein sequence ID" value="AEB07336.1"/>
    <property type="molecule type" value="Genomic_DNA"/>
</dbReference>